<keyword evidence="4" id="KW-0433">Leucine-rich repeat</keyword>
<sequence>MNSKRVRKVFPFVQCVFIMATASHEKSKENSKKKDALAVVASPTITYTNIVGYLEVTGEPLDFSFKELTCCEDMIREVPRGGKRIPIVVEEKAEESTEADQTAGQSGPPALQVLVPEEEEGNSDGDGENKEDAPLEEGEVPLPGIEPEVEEPPPVVVCDTPVILTRPMTVYLKLNSNSIESLAGFSESLTSVMVKHTERLQILDLSFNCLTRVDADILEYPNLQALYLHGNCIEKLSTFVKLRKLPKLRSLTANGNPVESRGKVYRLYLVGALTRSEGESGYRLKALDHSAITEEEAAIAQGWYAGHLHRAELMKEEMQLLREQQGMS</sequence>
<reference evidence="7 8" key="1">
    <citation type="submission" date="2020-04" db="EMBL/GenBank/DDBJ databases">
        <title>Perkinsus olseni comparative genomics.</title>
        <authorList>
            <person name="Bogema D.R."/>
        </authorList>
    </citation>
    <scope>NUCLEOTIDE SEQUENCE [LARGE SCALE GENOMIC DNA]</scope>
    <source>
        <strain evidence="7 8">ATCC PRA-207</strain>
    </source>
</reference>
<evidence type="ECO:0000256" key="3">
    <source>
        <dbReference type="ARBA" id="ARBA00022490"/>
    </source>
</evidence>
<organism evidence="7 8">
    <name type="scientific">Perkinsus olseni</name>
    <name type="common">Perkinsus atlanticus</name>
    <dbReference type="NCBI Taxonomy" id="32597"/>
    <lineage>
        <taxon>Eukaryota</taxon>
        <taxon>Sar</taxon>
        <taxon>Alveolata</taxon>
        <taxon>Perkinsozoa</taxon>
        <taxon>Perkinsea</taxon>
        <taxon>Perkinsida</taxon>
        <taxon>Perkinsidae</taxon>
        <taxon>Perkinsus</taxon>
    </lineage>
</organism>
<feature type="compositionally biased region" description="Acidic residues" evidence="6">
    <location>
        <begin position="116"/>
        <end position="126"/>
    </location>
</feature>
<dbReference type="AlphaFoldDB" id="A0A7J6R1X1"/>
<keyword evidence="5" id="KW-0677">Repeat</keyword>
<evidence type="ECO:0000256" key="5">
    <source>
        <dbReference type="ARBA" id="ARBA00022737"/>
    </source>
</evidence>
<dbReference type="Proteomes" id="UP000553632">
    <property type="component" value="Unassembled WGS sequence"/>
</dbReference>
<evidence type="ECO:0000256" key="2">
    <source>
        <dbReference type="ARBA" id="ARBA00014223"/>
    </source>
</evidence>
<accession>A0A7J6R1X1</accession>
<evidence type="ECO:0000256" key="4">
    <source>
        <dbReference type="ARBA" id="ARBA00022614"/>
    </source>
</evidence>
<dbReference type="PANTHER" id="PTHR46545:SF1">
    <property type="entry name" value="LEUCINE-RICH REPEAT-CONTAINING PROTEIN 51"/>
    <property type="match status" value="1"/>
</dbReference>
<evidence type="ECO:0000256" key="6">
    <source>
        <dbReference type="SAM" id="MobiDB-lite"/>
    </source>
</evidence>
<comment type="caution">
    <text evidence="7">The sequence shown here is derived from an EMBL/GenBank/DDBJ whole genome shotgun (WGS) entry which is preliminary data.</text>
</comment>
<dbReference type="InterPro" id="IPR001611">
    <property type="entry name" value="Leu-rich_rpt"/>
</dbReference>
<protein>
    <recommendedName>
        <fullName evidence="2">Leucine-rich repeat-containing protein 51</fullName>
    </recommendedName>
</protein>
<keyword evidence="3" id="KW-0963">Cytoplasm</keyword>
<gene>
    <name evidence="7" type="ORF">FOZ63_015879</name>
</gene>
<evidence type="ECO:0000313" key="8">
    <source>
        <dbReference type="Proteomes" id="UP000553632"/>
    </source>
</evidence>
<proteinExistence type="predicted"/>
<evidence type="ECO:0000256" key="1">
    <source>
        <dbReference type="ARBA" id="ARBA00004496"/>
    </source>
</evidence>
<dbReference type="SUPFAM" id="SSF52058">
    <property type="entry name" value="L domain-like"/>
    <property type="match status" value="1"/>
</dbReference>
<feature type="region of interest" description="Disordered" evidence="6">
    <location>
        <begin position="92"/>
        <end position="151"/>
    </location>
</feature>
<keyword evidence="8" id="KW-1185">Reference proteome</keyword>
<dbReference type="OMA" id="ELTCCED"/>
<dbReference type="InterPro" id="IPR032675">
    <property type="entry name" value="LRR_dom_sf"/>
</dbReference>
<dbReference type="PANTHER" id="PTHR46545">
    <property type="entry name" value="LEUCINE-RICH REPEAT-CONTAINING PROTEIN 51"/>
    <property type="match status" value="1"/>
</dbReference>
<evidence type="ECO:0000313" key="7">
    <source>
        <dbReference type="EMBL" id="KAF4714392.1"/>
    </source>
</evidence>
<name>A0A7J6R1X1_PEROL</name>
<dbReference type="Gene3D" id="3.80.10.10">
    <property type="entry name" value="Ribonuclease Inhibitor"/>
    <property type="match status" value="1"/>
</dbReference>
<dbReference type="EMBL" id="JABANO010028925">
    <property type="protein sequence ID" value="KAF4714392.1"/>
    <property type="molecule type" value="Genomic_DNA"/>
</dbReference>
<dbReference type="PROSITE" id="PS51450">
    <property type="entry name" value="LRR"/>
    <property type="match status" value="1"/>
</dbReference>
<dbReference type="Pfam" id="PF13855">
    <property type="entry name" value="LRR_8"/>
    <property type="match status" value="1"/>
</dbReference>
<dbReference type="GO" id="GO:0005737">
    <property type="term" value="C:cytoplasm"/>
    <property type="evidence" value="ECO:0007669"/>
    <property type="project" value="UniProtKB-SubCell"/>
</dbReference>
<comment type="subcellular location">
    <subcellularLocation>
        <location evidence="1">Cytoplasm</location>
    </subcellularLocation>
</comment>